<comment type="similarity">
    <text evidence="2">Belongs to the SVP26 family.</text>
</comment>
<evidence type="ECO:0000256" key="7">
    <source>
        <dbReference type="SAM" id="Phobius"/>
    </source>
</evidence>
<keyword evidence="3 7" id="KW-0812">Transmembrane</keyword>
<dbReference type="RefSeq" id="XP_047784888.1">
    <property type="nucleotide sequence ID" value="XM_047926155.1"/>
</dbReference>
<evidence type="ECO:0000256" key="4">
    <source>
        <dbReference type="ARBA" id="ARBA00022989"/>
    </source>
</evidence>
<reference evidence="8 9" key="1">
    <citation type="journal article" date="2021" name="Environ. Microbiol.">
        <title>Gene family expansions and transcriptome signatures uncover fungal adaptations to wood decay.</title>
        <authorList>
            <person name="Hage H."/>
            <person name="Miyauchi S."/>
            <person name="Viragh M."/>
            <person name="Drula E."/>
            <person name="Min B."/>
            <person name="Chaduli D."/>
            <person name="Navarro D."/>
            <person name="Favel A."/>
            <person name="Norest M."/>
            <person name="Lesage-Meessen L."/>
            <person name="Balint B."/>
            <person name="Merenyi Z."/>
            <person name="de Eugenio L."/>
            <person name="Morin E."/>
            <person name="Martinez A.T."/>
            <person name="Baldrian P."/>
            <person name="Stursova M."/>
            <person name="Martinez M.J."/>
            <person name="Novotny C."/>
            <person name="Magnuson J.K."/>
            <person name="Spatafora J.W."/>
            <person name="Maurice S."/>
            <person name="Pangilinan J."/>
            <person name="Andreopoulos W."/>
            <person name="LaButti K."/>
            <person name="Hundley H."/>
            <person name="Na H."/>
            <person name="Kuo A."/>
            <person name="Barry K."/>
            <person name="Lipzen A."/>
            <person name="Henrissat B."/>
            <person name="Riley R."/>
            <person name="Ahrendt S."/>
            <person name="Nagy L.G."/>
            <person name="Grigoriev I.V."/>
            <person name="Martin F."/>
            <person name="Rosso M.N."/>
        </authorList>
    </citation>
    <scope>NUCLEOTIDE SEQUENCE [LARGE SCALE GENOMIC DNA]</scope>
    <source>
        <strain evidence="8 9">CIRM-BRFM 1785</strain>
    </source>
</reference>
<feature type="compositionally biased region" description="Polar residues" evidence="6">
    <location>
        <begin position="275"/>
        <end position="287"/>
    </location>
</feature>
<name>A0ABQ8KYE8_9APHY</name>
<proteinExistence type="inferred from homology"/>
<sequence length="336" mass="37269">MFSVLHSLSYVGGAAAFIFVTLSLASGLLWLSELIEEHSRIAKVIGERAIYFNILLHCLLYFTDSLPLKHTAFSIACQIVYLQNFTPSWPSISLSSFSFILSCVMVICNHFTWFFYFSHISQEARHAARRPYGQPRNTPRVPNFGDIATFFGICVWFIPVFLFLSLSANDNALPTNTGHSSVPNTPTDANKAFTPISTRPRGSLFRSLYDTMPRVRPRPTRRDTSEGLIAPRSPNMTPRPVSPSPLQAPTTHLKRVPSMNNLPPPLLSPGRRVSSESGASETSTFASANEVDHSNIRISPLNLGIPPRRPATSGRPSNEGRLEMRRNTSSYDSGTI</sequence>
<keyword evidence="9" id="KW-1185">Reference proteome</keyword>
<keyword evidence="5 7" id="KW-0472">Membrane</keyword>
<keyword evidence="4 7" id="KW-1133">Transmembrane helix</keyword>
<dbReference type="Proteomes" id="UP000814176">
    <property type="component" value="Unassembled WGS sequence"/>
</dbReference>
<feature type="transmembrane region" description="Helical" evidence="7">
    <location>
        <begin position="44"/>
        <end position="63"/>
    </location>
</feature>
<dbReference type="PANTHER" id="PTHR13144">
    <property type="entry name" value="TEX261 PROTEIN"/>
    <property type="match status" value="1"/>
</dbReference>
<evidence type="ECO:0000256" key="5">
    <source>
        <dbReference type="ARBA" id="ARBA00023136"/>
    </source>
</evidence>
<evidence type="ECO:0000256" key="2">
    <source>
        <dbReference type="ARBA" id="ARBA00008096"/>
    </source>
</evidence>
<accession>A0ABQ8KYE8</accession>
<dbReference type="GeneID" id="72006887"/>
<feature type="transmembrane region" description="Helical" evidence="7">
    <location>
        <begin position="141"/>
        <end position="164"/>
    </location>
</feature>
<comment type="caution">
    <text evidence="8">The sequence shown here is derived from an EMBL/GenBank/DDBJ whole genome shotgun (WGS) entry which is preliminary data.</text>
</comment>
<feature type="compositionally biased region" description="Polar residues" evidence="6">
    <location>
        <begin position="176"/>
        <end position="188"/>
    </location>
</feature>
<protein>
    <submittedName>
        <fullName evidence="8">DUF396-domain-containing protein</fullName>
    </submittedName>
</protein>
<organism evidence="8 9">
    <name type="scientific">Rhodofomes roseus</name>
    <dbReference type="NCBI Taxonomy" id="34475"/>
    <lineage>
        <taxon>Eukaryota</taxon>
        <taxon>Fungi</taxon>
        <taxon>Dikarya</taxon>
        <taxon>Basidiomycota</taxon>
        <taxon>Agaricomycotina</taxon>
        <taxon>Agaricomycetes</taxon>
        <taxon>Polyporales</taxon>
        <taxon>Rhodofomes</taxon>
    </lineage>
</organism>
<feature type="region of interest" description="Disordered" evidence="6">
    <location>
        <begin position="176"/>
        <end position="196"/>
    </location>
</feature>
<evidence type="ECO:0000256" key="6">
    <source>
        <dbReference type="SAM" id="MobiDB-lite"/>
    </source>
</evidence>
<feature type="transmembrane region" description="Helical" evidence="7">
    <location>
        <begin position="97"/>
        <end position="120"/>
    </location>
</feature>
<gene>
    <name evidence="8" type="ORF">C8Q71DRAFT_819663</name>
</gene>
<feature type="transmembrane region" description="Helical" evidence="7">
    <location>
        <begin position="12"/>
        <end position="32"/>
    </location>
</feature>
<evidence type="ECO:0000313" key="9">
    <source>
        <dbReference type="Proteomes" id="UP000814176"/>
    </source>
</evidence>
<feature type="compositionally biased region" description="Polar residues" evidence="6">
    <location>
        <begin position="327"/>
        <end position="336"/>
    </location>
</feature>
<dbReference type="PANTHER" id="PTHR13144:SF0">
    <property type="entry name" value="PROTEIN TEX261"/>
    <property type="match status" value="1"/>
</dbReference>
<comment type="subcellular location">
    <subcellularLocation>
        <location evidence="1">Membrane</location>
        <topology evidence="1">Multi-pass membrane protein</topology>
    </subcellularLocation>
</comment>
<dbReference type="Pfam" id="PF04148">
    <property type="entry name" value="Erv26"/>
    <property type="match status" value="1"/>
</dbReference>
<evidence type="ECO:0000313" key="8">
    <source>
        <dbReference type="EMBL" id="KAH9844078.1"/>
    </source>
</evidence>
<dbReference type="EMBL" id="JADCUA010000001">
    <property type="protein sequence ID" value="KAH9844078.1"/>
    <property type="molecule type" value="Genomic_DNA"/>
</dbReference>
<dbReference type="InterPro" id="IPR007277">
    <property type="entry name" value="Svp26/Tex261"/>
</dbReference>
<evidence type="ECO:0000256" key="1">
    <source>
        <dbReference type="ARBA" id="ARBA00004141"/>
    </source>
</evidence>
<evidence type="ECO:0000256" key="3">
    <source>
        <dbReference type="ARBA" id="ARBA00022692"/>
    </source>
</evidence>
<feature type="region of interest" description="Disordered" evidence="6">
    <location>
        <begin position="214"/>
        <end position="336"/>
    </location>
</feature>